<dbReference type="CDD" id="cd04375">
    <property type="entry name" value="RhoGAP_DLC1"/>
    <property type="match status" value="1"/>
</dbReference>
<dbReference type="Pfam" id="PF01852">
    <property type="entry name" value="START"/>
    <property type="match status" value="1"/>
</dbReference>
<name>A0ABR0YMR8_HUSHU</name>
<comment type="caution">
    <text evidence="7">The sequence shown here is derived from an EMBL/GenBank/DDBJ whole genome shotgun (WGS) entry which is preliminary data.</text>
</comment>
<dbReference type="Gene3D" id="1.10.287.2070">
    <property type="match status" value="1"/>
</dbReference>
<keyword evidence="2" id="KW-0343">GTPase activation</keyword>
<organism evidence="7 8">
    <name type="scientific">Huso huso</name>
    <name type="common">Beluga</name>
    <name type="synonym">Acipenser huso</name>
    <dbReference type="NCBI Taxonomy" id="61971"/>
    <lineage>
        <taxon>Eukaryota</taxon>
        <taxon>Metazoa</taxon>
        <taxon>Chordata</taxon>
        <taxon>Craniata</taxon>
        <taxon>Vertebrata</taxon>
        <taxon>Euteleostomi</taxon>
        <taxon>Actinopterygii</taxon>
        <taxon>Chondrostei</taxon>
        <taxon>Acipenseriformes</taxon>
        <taxon>Acipenseridae</taxon>
        <taxon>Huso</taxon>
    </lineage>
</organism>
<keyword evidence="3" id="KW-0597">Phosphoprotein</keyword>
<evidence type="ECO:0000256" key="1">
    <source>
        <dbReference type="ARBA" id="ARBA00004170"/>
    </source>
</evidence>
<feature type="domain" description="START" evidence="6">
    <location>
        <begin position="910"/>
        <end position="1093"/>
    </location>
</feature>
<accession>A0ABR0YMR8</accession>
<dbReference type="InterPro" id="IPR008936">
    <property type="entry name" value="Rho_GTPase_activation_prot"/>
</dbReference>
<dbReference type="PANTHER" id="PTHR12659">
    <property type="entry name" value="RHO-TYPE GTPASE ACTIVATING PROTEIN"/>
    <property type="match status" value="1"/>
</dbReference>
<evidence type="ECO:0000259" key="5">
    <source>
        <dbReference type="PROSITE" id="PS50238"/>
    </source>
</evidence>
<protein>
    <submittedName>
        <fullName evidence="7">StAR-related lipid transfer protein 13-like</fullName>
    </submittedName>
</protein>
<dbReference type="PROSITE" id="PS50238">
    <property type="entry name" value="RHOGAP"/>
    <property type="match status" value="1"/>
</dbReference>
<dbReference type="Proteomes" id="UP001369086">
    <property type="component" value="Unassembled WGS sequence"/>
</dbReference>
<evidence type="ECO:0000313" key="7">
    <source>
        <dbReference type="EMBL" id="KAK6473788.1"/>
    </source>
</evidence>
<dbReference type="SUPFAM" id="SSF47769">
    <property type="entry name" value="SAM/Pointed domain"/>
    <property type="match status" value="1"/>
</dbReference>
<reference evidence="7 8" key="1">
    <citation type="submission" date="2021-05" db="EMBL/GenBank/DDBJ databases">
        <authorList>
            <person name="Zahm M."/>
            <person name="Klopp C."/>
            <person name="Cabau C."/>
            <person name="Kuhl H."/>
            <person name="Suciu R."/>
            <person name="Ciorpac M."/>
            <person name="Holostenco D."/>
            <person name="Gessner J."/>
            <person name="Wuertz S."/>
            <person name="Hohne C."/>
            <person name="Stock M."/>
            <person name="Gislard M."/>
            <person name="Lluch J."/>
            <person name="Milhes M."/>
            <person name="Lampietro C."/>
            <person name="Lopez Roques C."/>
            <person name="Donnadieu C."/>
            <person name="Du K."/>
            <person name="Schartl M."/>
            <person name="Guiguen Y."/>
        </authorList>
    </citation>
    <scope>NUCLEOTIDE SEQUENCE [LARGE SCALE GENOMIC DNA]</scope>
    <source>
        <strain evidence="7">Hh-F2</strain>
        <tissue evidence="7">Blood</tissue>
    </source>
</reference>
<proteinExistence type="predicted"/>
<keyword evidence="8" id="KW-1185">Reference proteome</keyword>
<dbReference type="SMART" id="SM00234">
    <property type="entry name" value="START"/>
    <property type="match status" value="1"/>
</dbReference>
<dbReference type="CDD" id="cd09538">
    <property type="entry name" value="SAM_DLC1_2-like"/>
    <property type="match status" value="1"/>
</dbReference>
<dbReference type="SUPFAM" id="SSF55961">
    <property type="entry name" value="Bet v1-like"/>
    <property type="match status" value="1"/>
</dbReference>
<dbReference type="Pfam" id="PF00620">
    <property type="entry name" value="RhoGAP"/>
    <property type="match status" value="1"/>
</dbReference>
<dbReference type="InterPro" id="IPR023393">
    <property type="entry name" value="START-like_dom_sf"/>
</dbReference>
<dbReference type="InterPro" id="IPR000198">
    <property type="entry name" value="RhoGAP_dom"/>
</dbReference>
<evidence type="ECO:0000256" key="3">
    <source>
        <dbReference type="ARBA" id="ARBA00022553"/>
    </source>
</evidence>
<dbReference type="SUPFAM" id="SSF48350">
    <property type="entry name" value="GTPase activation domain, GAP"/>
    <property type="match status" value="1"/>
</dbReference>
<dbReference type="InterPro" id="IPR002913">
    <property type="entry name" value="START_lipid-bd_dom"/>
</dbReference>
<dbReference type="InterPro" id="IPR013761">
    <property type="entry name" value="SAM/pointed_sf"/>
</dbReference>
<dbReference type="Gene3D" id="3.30.530.20">
    <property type="match status" value="1"/>
</dbReference>
<sequence>MVEETAAKISSEAGFPGRLVQRTCEPINTESSVKSREHAKQGVNISGPRDELCMLRECLEENYETATCQCCLGLPSLWDRKDAELEATEACDWLQAAGFPQYAQLYEDSLFPIDIASVKKDHDFLDRDSLKSLCRRLTILNKCASMKLEVHFQRKQSEDSEEEDLCAISDRWAFQRDSKRWSRLGSFPPPSSHSPEVLHSDMKASASRESVLSDFSDLEGVSVLSSSSSSAGSSGGTSRSQLTMAEPYSSFSSRHLDIPAVSRRSLTENRSSKDLLTLKEMPKKHRSQSFLRKIGSFRRKDKDREAARAKDFNTQGCDLQEGPLQSSMSCTTNESLPGLKQNIPESSQFKRRTKTICRATAGQPASEGSGKQKQKTKSGGIYLEDYEMSLKVPNWTQQLHRPLDLQKDCVVYLPSDHKPGTFPKSLSIESLCPAANDNLGNWRSGNRSLEISMCSSSESQGFGRFRPRRNSCSSMGSIYDNVPEAYGSSEDLFNLGAGGICDLDDILQHVHGLQHTIDLWSKRVCPELDDLESELPIDPIFPSSVHFEEQSMSDVGTAASDFDSTGNSLNEAEEMEMRERRDSGVGASLTRPSRKLRWHSFQNSHRPSLTSASLEINRQSAAQLNLLQKFSLLRLTAIMEKYSVPNKQGWSWTVPKFMKRSKVPDYRDKKVFGVPPIINVQRSGQPLPQSIQQAMRYIRSQCLDQVGIFRKSGVKSRIQMLRKMNETSPDHVSYEGQSAYDVADMLKQYFRDLPEPVFTSKLTDTFLQIYQCVPKEQRLQAVQAAVILLPDENREVLQTLLYFLSDIASAQDNQMTPGNLAVCLAPSIFHLNVSKKESTSPRLIHRRGAAGKPDQKDLNENMAATQGLTHMIIECKKLFQIPHDMMLQSRNSYVAADAHPLPLEGLSRSLLGEPRDYRAFLEDSVQGLLRESMEKFKGWITTPGPESTELSYKKAGDGQPIRLWKVSTEIEAPPLTVLHRVLRERHLWDDDLLHGRVIEALDKNTEIYHYVTDSMAPHPRRDFIVLRKWHSDLPKGACVLVCASVEHDKVQLEGGVRALLLSSRYLIEPCGMGRSRLTHVCRSDLRGRSPEWYNKVFGHLCAVEVARIRDSFPVLTARGPETKL</sequence>
<gene>
    <name evidence="7" type="ORF">HHUSO_G27286</name>
</gene>
<dbReference type="PANTHER" id="PTHR12659:SF3">
    <property type="entry name" value="STAR-RELATED LIPID TRANSFER PROTEIN 8"/>
    <property type="match status" value="1"/>
</dbReference>
<dbReference type="Pfam" id="PF07647">
    <property type="entry name" value="SAM_2"/>
    <property type="match status" value="1"/>
</dbReference>
<feature type="region of interest" description="Disordered" evidence="4">
    <location>
        <begin position="359"/>
        <end position="378"/>
    </location>
</feature>
<feature type="domain" description="Rho-GAP" evidence="5">
    <location>
        <begin position="678"/>
        <end position="879"/>
    </location>
</feature>
<comment type="subcellular location">
    <subcellularLocation>
        <location evidence="1">Membrane</location>
        <topology evidence="1">Peripheral membrane protein</topology>
    </subcellularLocation>
</comment>
<evidence type="ECO:0000256" key="4">
    <source>
        <dbReference type="SAM" id="MobiDB-lite"/>
    </source>
</evidence>
<dbReference type="EMBL" id="JAHFZB010000027">
    <property type="protein sequence ID" value="KAK6473788.1"/>
    <property type="molecule type" value="Genomic_DNA"/>
</dbReference>
<evidence type="ECO:0000313" key="8">
    <source>
        <dbReference type="Proteomes" id="UP001369086"/>
    </source>
</evidence>
<dbReference type="SMART" id="SM00324">
    <property type="entry name" value="RhoGAP"/>
    <property type="match status" value="1"/>
</dbReference>
<dbReference type="PROSITE" id="PS50848">
    <property type="entry name" value="START"/>
    <property type="match status" value="1"/>
</dbReference>
<evidence type="ECO:0000256" key="2">
    <source>
        <dbReference type="ARBA" id="ARBA00022468"/>
    </source>
</evidence>
<dbReference type="InterPro" id="IPR001660">
    <property type="entry name" value="SAM"/>
</dbReference>
<evidence type="ECO:0000259" key="6">
    <source>
        <dbReference type="PROSITE" id="PS50848"/>
    </source>
</evidence>
<dbReference type="Gene3D" id="1.10.555.10">
    <property type="entry name" value="Rho GTPase activation protein"/>
    <property type="match status" value="1"/>
</dbReference>